<gene>
    <name evidence="3" type="ORF">SCLTRI_LOCUS7111</name>
</gene>
<feature type="compositionally biased region" description="Low complexity" evidence="2">
    <location>
        <begin position="220"/>
        <end position="230"/>
    </location>
</feature>
<evidence type="ECO:0000313" key="4">
    <source>
        <dbReference type="Proteomes" id="UP000624404"/>
    </source>
</evidence>
<reference evidence="3" key="1">
    <citation type="submission" date="2020-10" db="EMBL/GenBank/DDBJ databases">
        <authorList>
            <person name="Kusch S."/>
        </authorList>
    </citation>
    <scope>NUCLEOTIDE SEQUENCE</scope>
    <source>
        <strain evidence="3">SwB9</strain>
    </source>
</reference>
<protein>
    <submittedName>
        <fullName evidence="3">6b42fdd8-3bbb-4c21-a474-5858d024fd6f</fullName>
    </submittedName>
</protein>
<dbReference type="Proteomes" id="UP000624404">
    <property type="component" value="Unassembled WGS sequence"/>
</dbReference>
<organism evidence="3 4">
    <name type="scientific">Sclerotinia trifoliorum</name>
    <dbReference type="NCBI Taxonomy" id="28548"/>
    <lineage>
        <taxon>Eukaryota</taxon>
        <taxon>Fungi</taxon>
        <taxon>Dikarya</taxon>
        <taxon>Ascomycota</taxon>
        <taxon>Pezizomycotina</taxon>
        <taxon>Leotiomycetes</taxon>
        <taxon>Helotiales</taxon>
        <taxon>Sclerotiniaceae</taxon>
        <taxon>Sclerotinia</taxon>
    </lineage>
</organism>
<evidence type="ECO:0000256" key="2">
    <source>
        <dbReference type="SAM" id="MobiDB-lite"/>
    </source>
</evidence>
<keyword evidence="4" id="KW-1185">Reference proteome</keyword>
<proteinExistence type="predicted"/>
<dbReference type="EMBL" id="CAJHIA010000025">
    <property type="protein sequence ID" value="CAD6447319.1"/>
    <property type="molecule type" value="Genomic_DNA"/>
</dbReference>
<dbReference type="AlphaFoldDB" id="A0A8H2VY17"/>
<evidence type="ECO:0000256" key="1">
    <source>
        <dbReference type="SAM" id="Coils"/>
    </source>
</evidence>
<feature type="region of interest" description="Disordered" evidence="2">
    <location>
        <begin position="206"/>
        <end position="230"/>
    </location>
</feature>
<evidence type="ECO:0000313" key="3">
    <source>
        <dbReference type="EMBL" id="CAD6447319.1"/>
    </source>
</evidence>
<feature type="coiled-coil region" evidence="1">
    <location>
        <begin position="574"/>
        <end position="628"/>
    </location>
</feature>
<feature type="region of interest" description="Disordered" evidence="2">
    <location>
        <begin position="1"/>
        <end position="42"/>
    </location>
</feature>
<accession>A0A8H2VY17</accession>
<sequence>MASNAISTPPGVQDPNGSPGAEQGAATTPQEGKDLGVNQQPPVDETESLLMTFDPKGSKQAKTDAFGMPIYQLWKILDKWKVDSKFGSTVYEVRFWEDINDSNGIYHVDGKQLWDNYQQLVEQWEDTFGEYWQAKYANLDQLERKQEVKVLPYRVGVMHRGNQYTLLPPPLLPAFVRSARRPTTQHNNVGLSSGLSIIARSARHSTLGSPPLVGQSRIGSASRLSSHSTSSETSSLIGQLARVGFSHTQSTSSSLLDSMDIDRDERTAEVQPGDLRYNLYDSESDDEYNEKLDSFDIAAFDETMNAIAEQTEANLRPDEDITMVDVDNQDGEHARNPGMILGSFSKLLVEAHSEGLRELVEAALDLKGLPCDKWVAKRKEDATFEDMKLELHFIVISTFKRINEGLGKYESKPDGKRRYIKGPTQLKVISEWISIVRGRIAYERLRGRFREPLARPISKVGFASSLQRLEQHKKHVSSNYIMNLIEAIFLHDGDVYKNEQFVIFNCIEPCHGTFGEILCSRYAQAYSTHGGGFAHFAAGGGVNNANKHDEAHWSMAKEDLSKPDWFTPTIKKEVAKMRKEIEMISRLFTSAEEQDKQIEDMRMALEKLENLEEKLEISQNKLMAVSKEYCDLMDPMLELVRSV</sequence>
<keyword evidence="1" id="KW-0175">Coiled coil</keyword>
<dbReference type="OrthoDB" id="3440338at2759"/>
<name>A0A8H2VY17_9HELO</name>
<comment type="caution">
    <text evidence="3">The sequence shown here is derived from an EMBL/GenBank/DDBJ whole genome shotgun (WGS) entry which is preliminary data.</text>
</comment>